<protein>
    <submittedName>
        <fullName evidence="2">Uncharacterized protein</fullName>
    </submittedName>
</protein>
<evidence type="ECO:0000313" key="2">
    <source>
        <dbReference type="EMBL" id="CAF1471165.1"/>
    </source>
</evidence>
<feature type="coiled-coil region" evidence="1">
    <location>
        <begin position="18"/>
        <end position="59"/>
    </location>
</feature>
<gene>
    <name evidence="2" type="ORF">ZHD862_LOCUS36138</name>
</gene>
<keyword evidence="1" id="KW-0175">Coiled coil</keyword>
<comment type="caution">
    <text evidence="2">The sequence shown here is derived from an EMBL/GenBank/DDBJ whole genome shotgun (WGS) entry which is preliminary data.</text>
</comment>
<evidence type="ECO:0000256" key="1">
    <source>
        <dbReference type="SAM" id="Coils"/>
    </source>
</evidence>
<evidence type="ECO:0000313" key="3">
    <source>
        <dbReference type="Proteomes" id="UP000663864"/>
    </source>
</evidence>
<dbReference type="AlphaFoldDB" id="A0A815R189"/>
<organism evidence="2 3">
    <name type="scientific">Rotaria sordida</name>
    <dbReference type="NCBI Taxonomy" id="392033"/>
    <lineage>
        <taxon>Eukaryota</taxon>
        <taxon>Metazoa</taxon>
        <taxon>Spiralia</taxon>
        <taxon>Gnathifera</taxon>
        <taxon>Rotifera</taxon>
        <taxon>Eurotatoria</taxon>
        <taxon>Bdelloidea</taxon>
        <taxon>Philodinida</taxon>
        <taxon>Philodinidae</taxon>
        <taxon>Rotaria</taxon>
    </lineage>
</organism>
<accession>A0A815R189</accession>
<name>A0A815R189_9BILA</name>
<sequence>MKSGCSSQTFTNVEDKLHRDIKYLQEQLQKNLNEHKRESADLKNRINVLEHVIFQLQNETEIIDVHRKSYLRPLLLKKVTFYDYIHLNQQQHEQLQKRYEEKDIYFEQLTQDRVYLQNKLS</sequence>
<dbReference type="Proteomes" id="UP000663864">
    <property type="component" value="Unassembled WGS sequence"/>
</dbReference>
<dbReference type="EMBL" id="CAJNOT010005641">
    <property type="protein sequence ID" value="CAF1471165.1"/>
    <property type="molecule type" value="Genomic_DNA"/>
</dbReference>
<proteinExistence type="predicted"/>
<reference evidence="2" key="1">
    <citation type="submission" date="2021-02" db="EMBL/GenBank/DDBJ databases">
        <authorList>
            <person name="Nowell W R."/>
        </authorList>
    </citation>
    <scope>NUCLEOTIDE SEQUENCE</scope>
</reference>